<dbReference type="InterPro" id="IPR058055">
    <property type="entry name" value="PA-PLA1"/>
</dbReference>
<gene>
    <name evidence="4" type="ORF">EB796_011315</name>
</gene>
<dbReference type="PANTHER" id="PTHR23509:SF10">
    <property type="entry name" value="LD21067P"/>
    <property type="match status" value="1"/>
</dbReference>
<evidence type="ECO:0000256" key="1">
    <source>
        <dbReference type="ARBA" id="ARBA00038464"/>
    </source>
</evidence>
<dbReference type="GO" id="GO:0004620">
    <property type="term" value="F:phospholipase activity"/>
    <property type="evidence" value="ECO:0007669"/>
    <property type="project" value="TreeGrafter"/>
</dbReference>
<dbReference type="GO" id="GO:0046872">
    <property type="term" value="F:metal ion binding"/>
    <property type="evidence" value="ECO:0007669"/>
    <property type="project" value="InterPro"/>
</dbReference>
<dbReference type="OrthoDB" id="69269at2759"/>
<dbReference type="PROSITE" id="PS51043">
    <property type="entry name" value="DDHD"/>
    <property type="match status" value="1"/>
</dbReference>
<accession>A0A7J7JVA3</accession>
<evidence type="ECO:0000313" key="5">
    <source>
        <dbReference type="Proteomes" id="UP000593567"/>
    </source>
</evidence>
<feature type="compositionally biased region" description="Polar residues" evidence="2">
    <location>
        <begin position="234"/>
        <end position="247"/>
    </location>
</feature>
<keyword evidence="5" id="KW-1185">Reference proteome</keyword>
<dbReference type="AlphaFoldDB" id="A0A7J7JVA3"/>
<proteinExistence type="inferred from homology"/>
<organism evidence="4 5">
    <name type="scientific">Bugula neritina</name>
    <name type="common">Brown bryozoan</name>
    <name type="synonym">Sertularia neritina</name>
    <dbReference type="NCBI Taxonomy" id="10212"/>
    <lineage>
        <taxon>Eukaryota</taxon>
        <taxon>Metazoa</taxon>
        <taxon>Spiralia</taxon>
        <taxon>Lophotrochozoa</taxon>
        <taxon>Bryozoa</taxon>
        <taxon>Gymnolaemata</taxon>
        <taxon>Cheilostomatida</taxon>
        <taxon>Flustrina</taxon>
        <taxon>Buguloidea</taxon>
        <taxon>Bugulidae</taxon>
        <taxon>Bugula</taxon>
    </lineage>
</organism>
<dbReference type="EMBL" id="VXIV02001713">
    <property type="protein sequence ID" value="KAF6030330.1"/>
    <property type="molecule type" value="Genomic_DNA"/>
</dbReference>
<feature type="region of interest" description="Disordered" evidence="2">
    <location>
        <begin position="138"/>
        <end position="272"/>
    </location>
</feature>
<dbReference type="PANTHER" id="PTHR23509">
    <property type="entry name" value="PA-PL1 PHOSPHOLIPASE FAMILY"/>
    <property type="match status" value="1"/>
</dbReference>
<feature type="domain" description="DDHD" evidence="3">
    <location>
        <begin position="1"/>
        <end position="101"/>
    </location>
</feature>
<reference evidence="4" key="1">
    <citation type="submission" date="2020-06" db="EMBL/GenBank/DDBJ databases">
        <title>Draft genome of Bugula neritina, a colonial animal packing powerful symbionts and potential medicines.</title>
        <authorList>
            <person name="Rayko M."/>
        </authorList>
    </citation>
    <scope>NUCLEOTIDE SEQUENCE [LARGE SCALE GENOMIC DNA]</scope>
    <source>
        <strain evidence="4">Kwan_BN1</strain>
    </source>
</reference>
<dbReference type="Proteomes" id="UP000593567">
    <property type="component" value="Unassembled WGS sequence"/>
</dbReference>
<comment type="similarity">
    <text evidence="1">Belongs to the PA-PLA1 family.</text>
</comment>
<dbReference type="GO" id="GO:0005737">
    <property type="term" value="C:cytoplasm"/>
    <property type="evidence" value="ECO:0007669"/>
    <property type="project" value="TreeGrafter"/>
</dbReference>
<dbReference type="InterPro" id="IPR004177">
    <property type="entry name" value="DDHD_dom"/>
</dbReference>
<sequence>MAANQIADSEQELSDQVDKVLESVVSDDEKVDTSHSELESVSSFADNEVEVGQLNQGRRIDFVLQEAPFESFNDYLFALSSHLVYWESEDVSLMLMKEVYALMGVFPDVKDKTKQQQIHSLTEVAAKLNSSFSNQPLVTGASYPSQPPMTGASYPSQPPMTGASYPSQPPMTGASYPSQPPMTGASYPSQPPMTGASYPSQPPVTGASYPSQPPVTGASYPSQPPVTGAMSPANYFNQTAAPVSQAPSAGPPPMSGFVPSSTPSKSGFFPRH</sequence>
<comment type="caution">
    <text evidence="4">The sequence shown here is derived from an EMBL/GenBank/DDBJ whole genome shotgun (WGS) entry which is preliminary data.</text>
</comment>
<evidence type="ECO:0000259" key="3">
    <source>
        <dbReference type="PROSITE" id="PS51043"/>
    </source>
</evidence>
<name>A0A7J7JVA3_BUGNE</name>
<dbReference type="Pfam" id="PF02862">
    <property type="entry name" value="DDHD"/>
    <property type="match status" value="1"/>
</dbReference>
<dbReference type="SMART" id="SM01127">
    <property type="entry name" value="DDHD"/>
    <property type="match status" value="1"/>
</dbReference>
<protein>
    <recommendedName>
        <fullName evidence="3">DDHD domain-containing protein</fullName>
    </recommendedName>
</protein>
<evidence type="ECO:0000256" key="2">
    <source>
        <dbReference type="SAM" id="MobiDB-lite"/>
    </source>
</evidence>
<evidence type="ECO:0000313" key="4">
    <source>
        <dbReference type="EMBL" id="KAF6030330.1"/>
    </source>
</evidence>